<organism evidence="2 3">
    <name type="scientific">Actinoallomurus acaciae</name>
    <dbReference type="NCBI Taxonomy" id="502577"/>
    <lineage>
        <taxon>Bacteria</taxon>
        <taxon>Bacillati</taxon>
        <taxon>Actinomycetota</taxon>
        <taxon>Actinomycetes</taxon>
        <taxon>Streptosporangiales</taxon>
        <taxon>Thermomonosporaceae</taxon>
        <taxon>Actinoallomurus</taxon>
    </lineage>
</organism>
<feature type="region of interest" description="Disordered" evidence="1">
    <location>
        <begin position="1"/>
        <end position="20"/>
    </location>
</feature>
<evidence type="ECO:0000256" key="1">
    <source>
        <dbReference type="SAM" id="MobiDB-lite"/>
    </source>
</evidence>
<accession>A0ABV5YTZ6</accession>
<evidence type="ECO:0000313" key="3">
    <source>
        <dbReference type="Proteomes" id="UP001589627"/>
    </source>
</evidence>
<name>A0ABV5YTZ6_9ACTN</name>
<proteinExistence type="predicted"/>
<reference evidence="2 3" key="1">
    <citation type="submission" date="2024-09" db="EMBL/GenBank/DDBJ databases">
        <authorList>
            <person name="Sun Q."/>
            <person name="Mori K."/>
        </authorList>
    </citation>
    <scope>NUCLEOTIDE SEQUENCE [LARGE SCALE GENOMIC DNA]</scope>
    <source>
        <strain evidence="2 3">TBRC 0563</strain>
    </source>
</reference>
<dbReference type="Proteomes" id="UP001589627">
    <property type="component" value="Unassembled WGS sequence"/>
</dbReference>
<keyword evidence="3" id="KW-1185">Reference proteome</keyword>
<gene>
    <name evidence="2" type="ORF">ACFFNX_35215</name>
</gene>
<comment type="caution">
    <text evidence="2">The sequence shown here is derived from an EMBL/GenBank/DDBJ whole genome shotgun (WGS) entry which is preliminary data.</text>
</comment>
<dbReference type="RefSeq" id="WP_378210253.1">
    <property type="nucleotide sequence ID" value="NZ_JBHLZP010000381.1"/>
</dbReference>
<dbReference type="EMBL" id="JBHLZP010000381">
    <property type="protein sequence ID" value="MFB9837437.1"/>
    <property type="molecule type" value="Genomic_DNA"/>
</dbReference>
<protein>
    <submittedName>
        <fullName evidence="2">Uncharacterized protein</fullName>
    </submittedName>
</protein>
<sequence>MNDLDRQLNQTDPSSPRYEEIEQKCWKAERRYYEKRIFGRQVNQ</sequence>
<evidence type="ECO:0000313" key="2">
    <source>
        <dbReference type="EMBL" id="MFB9837437.1"/>
    </source>
</evidence>